<evidence type="ECO:0000313" key="7">
    <source>
        <dbReference type="EMBL" id="JAN41415.1"/>
    </source>
</evidence>
<dbReference type="InterPro" id="IPR011583">
    <property type="entry name" value="Chitinase_II/V-like_cat"/>
</dbReference>
<dbReference type="SUPFAM" id="SSF54556">
    <property type="entry name" value="Chitinase insertion domain"/>
    <property type="match status" value="1"/>
</dbReference>
<name>A0A0N8AKQ3_9CRUS</name>
<evidence type="ECO:0000256" key="2">
    <source>
        <dbReference type="ARBA" id="ARBA00023295"/>
    </source>
</evidence>
<accession>A0A0N8AKQ3</accession>
<dbReference type="PROSITE" id="PS01095">
    <property type="entry name" value="GH18_1"/>
    <property type="match status" value="1"/>
</dbReference>
<feature type="signal peptide" evidence="5">
    <location>
        <begin position="1"/>
        <end position="20"/>
    </location>
</feature>
<feature type="domain" description="GH18" evidence="6">
    <location>
        <begin position="21"/>
        <end position="383"/>
    </location>
</feature>
<dbReference type="GO" id="GO:0004568">
    <property type="term" value="F:chitinase activity"/>
    <property type="evidence" value="ECO:0007669"/>
    <property type="project" value="TreeGrafter"/>
</dbReference>
<proteinExistence type="inferred from homology"/>
<evidence type="ECO:0000259" key="6">
    <source>
        <dbReference type="PROSITE" id="PS51910"/>
    </source>
</evidence>
<keyword evidence="1 3" id="KW-0378">Hydrolase</keyword>
<dbReference type="FunFam" id="3.10.50.10:FF:000012">
    <property type="entry name" value="Chitinase 17"/>
    <property type="match status" value="1"/>
</dbReference>
<reference evidence="7" key="1">
    <citation type="submission" date="2015-10" db="EMBL/GenBank/DDBJ databases">
        <title>EvidentialGene: Evidence-directed Construction of Complete mRNA Transcriptomes without Genomes.</title>
        <authorList>
            <person name="Gilbert D.G."/>
        </authorList>
    </citation>
    <scope>NUCLEOTIDE SEQUENCE</scope>
</reference>
<keyword evidence="5" id="KW-0732">Signal</keyword>
<dbReference type="PANTHER" id="PTHR11177:SF360">
    <property type="entry name" value="CHITINASE 4-RELATED"/>
    <property type="match status" value="1"/>
</dbReference>
<dbReference type="Pfam" id="PF00704">
    <property type="entry name" value="Glyco_hydro_18"/>
    <property type="match status" value="1"/>
</dbReference>
<dbReference type="OrthoDB" id="73875at2759"/>
<dbReference type="InterPro" id="IPR029070">
    <property type="entry name" value="Chitinase_insertion_sf"/>
</dbReference>
<dbReference type="PANTHER" id="PTHR11177">
    <property type="entry name" value="CHITINASE"/>
    <property type="match status" value="1"/>
</dbReference>
<dbReference type="Gene3D" id="3.20.20.80">
    <property type="entry name" value="Glycosidases"/>
    <property type="match status" value="1"/>
</dbReference>
<dbReference type="InterPro" id="IPR050314">
    <property type="entry name" value="Glycosyl_Hydrlase_18"/>
</dbReference>
<sequence>MRLLLLATVFAACVFPYVAAGRFVCYFPNWGIGRQEPWQFGVDNIDTKLCTHLVYAFADLDETTFKIKPNNPAVDIDQEFYRKFTGLKSQNPSLKTMLAVGGWVDSNINDKYSQLVASRENIDVFVGSVVGLLKEYGFDGLDMDWEYPKSDADKTGFINLMVALKDAFAPFNYILSAAVAPITTDLGYDIPALETTADFINLMTYDMHGGWEPDMADHHAPLRKRSFETIDYNVESSVHHWITNGLSASKINLGMPLYGRSWKLASAMTTPPAPAVGVGAPGPFTKEEGYVSYFEICQAVQNEGWQVVQDPDQFIGPYALSPTDVVNWIGYDDITMLTTKSNYVLSKGLGGAMVWEISLDDYRGACGAGMNPLLTAISRIVVA</sequence>
<dbReference type="AlphaFoldDB" id="A0A0N8AKQ3"/>
<evidence type="ECO:0000256" key="5">
    <source>
        <dbReference type="SAM" id="SignalP"/>
    </source>
</evidence>
<dbReference type="GO" id="GO:0005975">
    <property type="term" value="P:carbohydrate metabolic process"/>
    <property type="evidence" value="ECO:0007669"/>
    <property type="project" value="InterPro"/>
</dbReference>
<protein>
    <submittedName>
        <fullName evidence="7">Putative Brain chitinase and chia</fullName>
    </submittedName>
</protein>
<dbReference type="InterPro" id="IPR017853">
    <property type="entry name" value="GH"/>
</dbReference>
<dbReference type="Gene3D" id="3.10.50.10">
    <property type="match status" value="1"/>
</dbReference>
<comment type="similarity">
    <text evidence="4">Belongs to the glycosyl hydrolase 18 family.</text>
</comment>
<dbReference type="InterPro" id="IPR001579">
    <property type="entry name" value="Glyco_hydro_18_chit_AS"/>
</dbReference>
<organism evidence="7">
    <name type="scientific">Daphnia magna</name>
    <dbReference type="NCBI Taxonomy" id="35525"/>
    <lineage>
        <taxon>Eukaryota</taxon>
        <taxon>Metazoa</taxon>
        <taxon>Ecdysozoa</taxon>
        <taxon>Arthropoda</taxon>
        <taxon>Crustacea</taxon>
        <taxon>Branchiopoda</taxon>
        <taxon>Diplostraca</taxon>
        <taxon>Cladocera</taxon>
        <taxon>Anomopoda</taxon>
        <taxon>Daphniidae</taxon>
        <taxon>Daphnia</taxon>
    </lineage>
</organism>
<evidence type="ECO:0000256" key="4">
    <source>
        <dbReference type="RuleBase" id="RU004453"/>
    </source>
</evidence>
<dbReference type="InterPro" id="IPR001223">
    <property type="entry name" value="Glyco_hydro18_cat"/>
</dbReference>
<dbReference type="GO" id="GO:0005576">
    <property type="term" value="C:extracellular region"/>
    <property type="evidence" value="ECO:0007669"/>
    <property type="project" value="TreeGrafter"/>
</dbReference>
<dbReference type="GO" id="GO:0006032">
    <property type="term" value="P:chitin catabolic process"/>
    <property type="evidence" value="ECO:0007669"/>
    <property type="project" value="TreeGrafter"/>
</dbReference>
<feature type="chain" id="PRO_5010918196" evidence="5">
    <location>
        <begin position="21"/>
        <end position="383"/>
    </location>
</feature>
<evidence type="ECO:0000256" key="1">
    <source>
        <dbReference type="ARBA" id="ARBA00022801"/>
    </source>
</evidence>
<dbReference type="EMBL" id="GDIQ01053322">
    <property type="protein sequence ID" value="JAN41415.1"/>
    <property type="molecule type" value="Transcribed_RNA"/>
</dbReference>
<evidence type="ECO:0000256" key="3">
    <source>
        <dbReference type="RuleBase" id="RU000489"/>
    </source>
</evidence>
<dbReference type="GO" id="GO:0008061">
    <property type="term" value="F:chitin binding"/>
    <property type="evidence" value="ECO:0007669"/>
    <property type="project" value="InterPro"/>
</dbReference>
<dbReference type="SUPFAM" id="SSF51445">
    <property type="entry name" value="(Trans)glycosidases"/>
    <property type="match status" value="1"/>
</dbReference>
<keyword evidence="2 3" id="KW-0326">Glycosidase</keyword>
<dbReference type="EMBL" id="GDIQ01037609">
    <property type="protein sequence ID" value="JAN57128.1"/>
    <property type="molecule type" value="Transcribed_RNA"/>
</dbReference>
<dbReference type="SMART" id="SM00636">
    <property type="entry name" value="Glyco_18"/>
    <property type="match status" value="1"/>
</dbReference>
<dbReference type="PROSITE" id="PS51910">
    <property type="entry name" value="GH18_2"/>
    <property type="match status" value="1"/>
</dbReference>